<dbReference type="KEGG" id="tsl:A3L11_08690"/>
<keyword evidence="3" id="KW-1185">Reference proteome</keyword>
<keyword evidence="1" id="KW-0812">Transmembrane</keyword>
<dbReference type="Proteomes" id="UP000250125">
    <property type="component" value="Chromosome"/>
</dbReference>
<accession>A0A2Z2MPI2</accession>
<dbReference type="EMBL" id="CP015103">
    <property type="protein sequence ID" value="ASJ09301.1"/>
    <property type="molecule type" value="Genomic_DNA"/>
</dbReference>
<dbReference type="AlphaFoldDB" id="A0A2Z2MPI2"/>
<reference evidence="2 3" key="1">
    <citation type="submission" date="2016-04" db="EMBL/GenBank/DDBJ databases">
        <title>Complete genome sequence of Thermococcus siculi type strain RG-20.</title>
        <authorList>
            <person name="Oger P.M."/>
        </authorList>
    </citation>
    <scope>NUCLEOTIDE SEQUENCE [LARGE SCALE GENOMIC DNA]</scope>
    <source>
        <strain evidence="2 3">RG-20</strain>
    </source>
</reference>
<proteinExistence type="predicted"/>
<evidence type="ECO:0000313" key="2">
    <source>
        <dbReference type="EMBL" id="ASJ09301.1"/>
    </source>
</evidence>
<keyword evidence="1" id="KW-1133">Transmembrane helix</keyword>
<evidence type="ECO:0000256" key="1">
    <source>
        <dbReference type="SAM" id="Phobius"/>
    </source>
</evidence>
<keyword evidence="1" id="KW-0472">Membrane</keyword>
<organism evidence="2 3">
    <name type="scientific">Thermococcus siculi</name>
    <dbReference type="NCBI Taxonomy" id="72803"/>
    <lineage>
        <taxon>Archaea</taxon>
        <taxon>Methanobacteriati</taxon>
        <taxon>Methanobacteriota</taxon>
        <taxon>Thermococci</taxon>
        <taxon>Thermococcales</taxon>
        <taxon>Thermococcaceae</taxon>
        <taxon>Thermococcus</taxon>
    </lineage>
</organism>
<gene>
    <name evidence="2" type="ORF">A3L11_08690</name>
</gene>
<name>A0A2Z2MPI2_9EURY</name>
<evidence type="ECO:0000313" key="3">
    <source>
        <dbReference type="Proteomes" id="UP000250125"/>
    </source>
</evidence>
<sequence>MKAPWGLGVLFTISLLVFPAYGHPYWAKPGVYVKYAALSYEPYVQYKESLGVKERPMTMILFYNYSGIPFNIHATGDVFLIFRIEHDNGTHLGIAFRLTAYNATVDVIMENGTGLPAFWNESEVVSFKANKTWWLGGVEYKIILKSLEIRGSYYIRKRDGMVIGRDGRTYGHTFLWYDPTENIDDAPYVNLTPVAPPLYLNGTLGIDKKLVTYYGAFGPPIGRVVLAQRDPGPIRVCFSAGNRRECPFGTGGSEIIGGFTYDPASGIILAGDMLIPPADIRTADIIYALFSDLKGCYFNEVNADYSVYPVLQLYDTNADFEAVEEVSFPRQEVPSEYAYYTSIGLLVLVSVIAVARRRR</sequence>
<feature type="transmembrane region" description="Helical" evidence="1">
    <location>
        <begin position="337"/>
        <end position="355"/>
    </location>
</feature>
<protein>
    <submittedName>
        <fullName evidence="2">Uncharacterized protein</fullName>
    </submittedName>
</protein>